<evidence type="ECO:0000313" key="2">
    <source>
        <dbReference type="EMBL" id="KKZ63352.1"/>
    </source>
</evidence>
<accession>A0A0G2HYG3</accession>
<dbReference type="GO" id="GO:0008757">
    <property type="term" value="F:S-adenosylmethionine-dependent methyltransferase activity"/>
    <property type="evidence" value="ECO:0007669"/>
    <property type="project" value="InterPro"/>
</dbReference>
<dbReference type="InterPro" id="IPR013216">
    <property type="entry name" value="Methyltransf_11"/>
</dbReference>
<evidence type="ECO:0000313" key="3">
    <source>
        <dbReference type="Proteomes" id="UP000034164"/>
    </source>
</evidence>
<dbReference type="CDD" id="cd02440">
    <property type="entry name" value="AdoMet_MTases"/>
    <property type="match status" value="1"/>
</dbReference>
<dbReference type="InterPro" id="IPR029063">
    <property type="entry name" value="SAM-dependent_MTases_sf"/>
</dbReference>
<evidence type="ECO:0000259" key="1">
    <source>
        <dbReference type="Pfam" id="PF08241"/>
    </source>
</evidence>
<organism evidence="2 3">
    <name type="scientific">[Emmonsia] crescens</name>
    <dbReference type="NCBI Taxonomy" id="73230"/>
    <lineage>
        <taxon>Eukaryota</taxon>
        <taxon>Fungi</taxon>
        <taxon>Dikarya</taxon>
        <taxon>Ascomycota</taxon>
        <taxon>Pezizomycotina</taxon>
        <taxon>Eurotiomycetes</taxon>
        <taxon>Eurotiomycetidae</taxon>
        <taxon>Onygenales</taxon>
        <taxon>Ajellomycetaceae</taxon>
        <taxon>Emergomyces</taxon>
    </lineage>
</organism>
<dbReference type="EMBL" id="LCZI01000988">
    <property type="protein sequence ID" value="KKZ63352.1"/>
    <property type="molecule type" value="Genomic_DNA"/>
</dbReference>
<dbReference type="Proteomes" id="UP000034164">
    <property type="component" value="Unassembled WGS sequence"/>
</dbReference>
<dbReference type="Gene3D" id="3.40.50.150">
    <property type="entry name" value="Vaccinia Virus protein VP39"/>
    <property type="match status" value="1"/>
</dbReference>
<feature type="domain" description="Methyltransferase type 11" evidence="1">
    <location>
        <begin position="52"/>
        <end position="161"/>
    </location>
</feature>
<proteinExistence type="predicted"/>
<name>A0A0G2HYG3_9EURO</name>
<dbReference type="VEuPathDB" id="FungiDB:EMCG_02353"/>
<dbReference type="AlphaFoldDB" id="A0A0G2HYG3"/>
<gene>
    <name evidence="2" type="ORF">EMCG_02353</name>
</gene>
<dbReference type="Pfam" id="PF08241">
    <property type="entry name" value="Methyltransf_11"/>
    <property type="match status" value="1"/>
</dbReference>
<dbReference type="SUPFAM" id="SSF53335">
    <property type="entry name" value="S-adenosyl-L-methionine-dependent methyltransferases"/>
    <property type="match status" value="1"/>
</dbReference>
<reference evidence="3" key="1">
    <citation type="journal article" date="2015" name="PLoS Genet.">
        <title>The dynamic genome and transcriptome of the human fungal pathogen Blastomyces and close relative Emmonsia.</title>
        <authorList>
            <person name="Munoz J.F."/>
            <person name="Gauthier G.M."/>
            <person name="Desjardins C.A."/>
            <person name="Gallo J.E."/>
            <person name="Holder J."/>
            <person name="Sullivan T.D."/>
            <person name="Marty A.J."/>
            <person name="Carmen J.C."/>
            <person name="Chen Z."/>
            <person name="Ding L."/>
            <person name="Gujja S."/>
            <person name="Magrini V."/>
            <person name="Misas E."/>
            <person name="Mitreva M."/>
            <person name="Priest M."/>
            <person name="Saif S."/>
            <person name="Whiston E.A."/>
            <person name="Young S."/>
            <person name="Zeng Q."/>
            <person name="Goldman W.E."/>
            <person name="Mardis E.R."/>
            <person name="Taylor J.W."/>
            <person name="McEwen J.G."/>
            <person name="Clay O.K."/>
            <person name="Klein B.S."/>
            <person name="Cuomo C.A."/>
        </authorList>
    </citation>
    <scope>NUCLEOTIDE SEQUENCE [LARGE SCALE GENOMIC DNA]</scope>
    <source>
        <strain evidence="3">UAMH 3008</strain>
    </source>
</reference>
<sequence>MSSVSPASTDMWSKFVRNYDRLYRNGPTSKGALRLVEAANTASPLSKASTILDIGCGGGQIVAEILEKYDSVLPQNSRIIASDFVEGMVNLVREDQKQHISRGDTKWKRLETAVLDARDLSSFKDGECSHVLAGFVYNGVPEPAKALKEAHRVLRPDGILALTIVKSGEWVDLLRVIKDIRPDLPQPPTVKSFAPTWHENADTTAHLERAGFRDVEIQEIPLQYDCTSYQELREKLFDSLPFMGKWFSEMTEDEIEKAKDLLVERTKEMYPSEPFALQGTATMAIGRK</sequence>
<dbReference type="OrthoDB" id="2013972at2759"/>
<protein>
    <recommendedName>
        <fullName evidence="1">Methyltransferase type 11 domain-containing protein</fullName>
    </recommendedName>
</protein>
<dbReference type="PANTHER" id="PTHR43591">
    <property type="entry name" value="METHYLTRANSFERASE"/>
    <property type="match status" value="1"/>
</dbReference>
<comment type="caution">
    <text evidence="2">The sequence shown here is derived from an EMBL/GenBank/DDBJ whole genome shotgun (WGS) entry which is preliminary data.</text>
</comment>